<keyword evidence="14" id="KW-1185">Reference proteome</keyword>
<protein>
    <recommendedName>
        <fullName evidence="12">Methylenetetrahydrofolate reductase</fullName>
        <ecNumber evidence="12">1.5.1.54</ecNumber>
    </recommendedName>
</protein>
<comment type="cofactor">
    <cofactor evidence="1 12">
        <name>FAD</name>
        <dbReference type="ChEBI" id="CHEBI:57692"/>
    </cofactor>
</comment>
<comment type="caution">
    <text evidence="13">The sequence shown here is derived from an EMBL/GenBank/DDBJ whole genome shotgun (WGS) entry which is preliminary data.</text>
</comment>
<dbReference type="InterPro" id="IPR029041">
    <property type="entry name" value="FAD-linked_oxidoreductase-like"/>
</dbReference>
<evidence type="ECO:0000256" key="11">
    <source>
        <dbReference type="ARBA" id="ARBA00048628"/>
    </source>
</evidence>
<evidence type="ECO:0000256" key="6">
    <source>
        <dbReference type="ARBA" id="ARBA00022827"/>
    </source>
</evidence>
<evidence type="ECO:0000313" key="14">
    <source>
        <dbReference type="Proteomes" id="UP000754710"/>
    </source>
</evidence>
<dbReference type="Gene3D" id="3.20.20.220">
    <property type="match status" value="1"/>
</dbReference>
<keyword evidence="8" id="KW-0520">NAD</keyword>
<dbReference type="InterPro" id="IPR003171">
    <property type="entry name" value="Mehydrof_redctse-like"/>
</dbReference>
<dbReference type="Pfam" id="PF02219">
    <property type="entry name" value="MTHFR"/>
    <property type="match status" value="1"/>
</dbReference>
<evidence type="ECO:0000256" key="3">
    <source>
        <dbReference type="ARBA" id="ARBA00006743"/>
    </source>
</evidence>
<comment type="pathway">
    <text evidence="2 12">One-carbon metabolism; tetrahydrofolate interconversion.</text>
</comment>
<dbReference type="RefSeq" id="WP_221023497.1">
    <property type="nucleotide sequence ID" value="NZ_JAIEZQ010000001.1"/>
</dbReference>
<evidence type="ECO:0000256" key="5">
    <source>
        <dbReference type="ARBA" id="ARBA00022630"/>
    </source>
</evidence>
<evidence type="ECO:0000256" key="12">
    <source>
        <dbReference type="RuleBase" id="RU003862"/>
    </source>
</evidence>
<evidence type="ECO:0000256" key="9">
    <source>
        <dbReference type="ARBA" id="ARBA00023167"/>
    </source>
</evidence>
<evidence type="ECO:0000256" key="8">
    <source>
        <dbReference type="ARBA" id="ARBA00023027"/>
    </source>
</evidence>
<evidence type="ECO:0000256" key="4">
    <source>
        <dbReference type="ARBA" id="ARBA00022605"/>
    </source>
</evidence>
<dbReference type="CDD" id="cd00537">
    <property type="entry name" value="MTHFR"/>
    <property type="match status" value="1"/>
</dbReference>
<proteinExistence type="inferred from homology"/>
<comment type="pathway">
    <text evidence="10">Amino-acid biosynthesis; L-methionine biosynthesis via de novo pathway.</text>
</comment>
<evidence type="ECO:0000256" key="7">
    <source>
        <dbReference type="ARBA" id="ARBA00023002"/>
    </source>
</evidence>
<dbReference type="NCBIfam" id="TIGR00676">
    <property type="entry name" value="fadh2"/>
    <property type="match status" value="1"/>
</dbReference>
<keyword evidence="4" id="KW-0028">Amino-acid biosynthesis</keyword>
<comment type="catalytic activity">
    <reaction evidence="11">
        <text>(6S)-5-methyl-5,6,7,8-tetrahydrofolate + NAD(+) = (6R)-5,10-methylene-5,6,7,8-tetrahydrofolate + NADH + H(+)</text>
        <dbReference type="Rhea" id="RHEA:19821"/>
        <dbReference type="ChEBI" id="CHEBI:15378"/>
        <dbReference type="ChEBI" id="CHEBI:15636"/>
        <dbReference type="ChEBI" id="CHEBI:18608"/>
        <dbReference type="ChEBI" id="CHEBI:57540"/>
        <dbReference type="ChEBI" id="CHEBI:57945"/>
        <dbReference type="EC" id="1.5.1.54"/>
    </reaction>
    <physiologicalReaction direction="right-to-left" evidence="11">
        <dbReference type="Rhea" id="RHEA:19823"/>
    </physiologicalReaction>
</comment>
<sequence>MALGLPSRMPGGAETVRDLIAAGERSFSFEFFPPKDEQGERQLWTALRELEALQPTFVSVTYGAGGSTRDRTVRVTERIAQDTSMTPLAHLTCVDHSRETLRSVIGSYAAAGVRNVLALRGDPSEGPAAPYTAHPEGLRYAVELVELVKSLGDFCVGVAAFPEGHPSAESLDRDAWVLAEKARAGADFAITQLFFRPEDYFGLVDRLTALGVDIPVIPGIMPITNLAQIRRMAELSGAELPPHVVERVSKHGDDPAAVRAEGIALATELCDTLLQGGAPGLHFYTLNRSKATREIFAGLRAPVGG</sequence>
<organism evidence="13 14">
    <name type="scientific">Nocardioides jiangsuensis</name>
    <dbReference type="NCBI Taxonomy" id="2866161"/>
    <lineage>
        <taxon>Bacteria</taxon>
        <taxon>Bacillati</taxon>
        <taxon>Actinomycetota</taxon>
        <taxon>Actinomycetes</taxon>
        <taxon>Propionibacteriales</taxon>
        <taxon>Nocardioidaceae</taxon>
        <taxon>Nocardioides</taxon>
    </lineage>
</organism>
<dbReference type="EMBL" id="JAIEZQ010000001">
    <property type="protein sequence ID" value="MBY9073727.1"/>
    <property type="molecule type" value="Genomic_DNA"/>
</dbReference>
<name>A0ABS7RFD1_9ACTN</name>
<accession>A0ABS7RFD1</accession>
<dbReference type="GO" id="GO:0004489">
    <property type="term" value="F:methylenetetrahydrofolate reductase [NAD(P)H] activity"/>
    <property type="evidence" value="ECO:0007669"/>
    <property type="project" value="UniProtKB-EC"/>
</dbReference>
<keyword evidence="6 12" id="KW-0274">FAD</keyword>
<dbReference type="InterPro" id="IPR004620">
    <property type="entry name" value="MTHF_reductase_bac"/>
</dbReference>
<keyword evidence="5 12" id="KW-0285">Flavoprotein</keyword>
<dbReference type="PANTHER" id="PTHR45754:SF3">
    <property type="entry name" value="METHYLENETETRAHYDROFOLATE REDUCTASE (NADPH)"/>
    <property type="match status" value="1"/>
</dbReference>
<evidence type="ECO:0000256" key="1">
    <source>
        <dbReference type="ARBA" id="ARBA00001974"/>
    </source>
</evidence>
<evidence type="ECO:0000313" key="13">
    <source>
        <dbReference type="EMBL" id="MBY9073727.1"/>
    </source>
</evidence>
<dbReference type="Proteomes" id="UP000754710">
    <property type="component" value="Unassembled WGS sequence"/>
</dbReference>
<comment type="similarity">
    <text evidence="3 12">Belongs to the methylenetetrahydrofolate reductase family.</text>
</comment>
<keyword evidence="9" id="KW-0486">Methionine biosynthesis</keyword>
<reference evidence="13 14" key="1">
    <citation type="submission" date="2021-08" db="EMBL/GenBank/DDBJ databases">
        <title>Nocardioides bacterium WL0053 sp. nov., isolated from the sediment.</title>
        <authorList>
            <person name="Wang L."/>
            <person name="Zhang D."/>
            <person name="Zhang A."/>
        </authorList>
    </citation>
    <scope>NUCLEOTIDE SEQUENCE [LARGE SCALE GENOMIC DNA]</scope>
    <source>
        <strain evidence="13 14">WL0053</strain>
    </source>
</reference>
<evidence type="ECO:0000256" key="2">
    <source>
        <dbReference type="ARBA" id="ARBA00004777"/>
    </source>
</evidence>
<gene>
    <name evidence="13" type="primary">metF</name>
    <name evidence="13" type="ORF">K1X13_02720</name>
</gene>
<dbReference type="SUPFAM" id="SSF51730">
    <property type="entry name" value="FAD-linked oxidoreductase"/>
    <property type="match status" value="1"/>
</dbReference>
<dbReference type="EC" id="1.5.1.54" evidence="12"/>
<keyword evidence="7 12" id="KW-0560">Oxidoreductase</keyword>
<dbReference type="PANTHER" id="PTHR45754">
    <property type="entry name" value="METHYLENETETRAHYDROFOLATE REDUCTASE"/>
    <property type="match status" value="1"/>
</dbReference>
<evidence type="ECO:0000256" key="10">
    <source>
        <dbReference type="ARBA" id="ARBA00034478"/>
    </source>
</evidence>